<accession>A0ABT0D8U6</accession>
<dbReference type="PANTHER" id="PTHR33442">
    <property type="entry name" value="TRANS-3-HYDROXY-L-PROLINE DEHYDRATASE"/>
    <property type="match status" value="1"/>
</dbReference>
<dbReference type="PIRSF" id="PIRSF029792">
    <property type="entry name" value="Pro_racemase"/>
    <property type="match status" value="1"/>
</dbReference>
<dbReference type="InterPro" id="IPR008794">
    <property type="entry name" value="Pro_racemase_fam"/>
</dbReference>
<dbReference type="SUPFAM" id="SSF54506">
    <property type="entry name" value="Diaminopimelate epimerase-like"/>
    <property type="match status" value="1"/>
</dbReference>
<evidence type="ECO:0000313" key="2">
    <source>
        <dbReference type="EMBL" id="MCK0196217.1"/>
    </source>
</evidence>
<comment type="similarity">
    <text evidence="1">Belongs to the proline racemase family.</text>
</comment>
<dbReference type="SFLD" id="SFLDS00028">
    <property type="entry name" value="Proline_Racemase"/>
    <property type="match status" value="1"/>
</dbReference>
<dbReference type="EMBL" id="JALKCH010000003">
    <property type="protein sequence ID" value="MCK0196217.1"/>
    <property type="molecule type" value="Genomic_DNA"/>
</dbReference>
<dbReference type="Proteomes" id="UP001203284">
    <property type="component" value="Unassembled WGS sequence"/>
</dbReference>
<sequence>MRFSRMITVVGAHAAGELNEVITGGVRDVPGKTMFEKMQYVQAHQDELRQFLLNEPRGRVSQCVNLVLPPTTPEADAGFVIIESDYYVPMSGTNTICTVTALLETGMIPMQEPVTELTMEAPAGLVKVRAECRDGKCVAVTFDNGAAFPFALDREIDVPGLGRITVDVAYGGMIYVIVDAAALGYHLDLKEAAELVEVGERIKLAAAEQIPAVHPENPDIHTINQTLFAGPLERSERGLTSKNTVIVSPGRHDRSPCGTGTCARMAALHAKGLLGLDEPFIHRSLIGTEFIGRLRGTAQVDGPNGVAGVLPTITGPAWITAFHQYVLDPTDPFPRGYRLGDTWPGYTGEQPI</sequence>
<name>A0ABT0D8U6_9HYPH</name>
<dbReference type="RefSeq" id="WP_247027109.1">
    <property type="nucleotide sequence ID" value="NZ_JALKCH010000003.1"/>
</dbReference>
<dbReference type="Gene3D" id="3.10.310.10">
    <property type="entry name" value="Diaminopimelate Epimerase, Chain A, domain 1"/>
    <property type="match status" value="2"/>
</dbReference>
<dbReference type="Pfam" id="PF05544">
    <property type="entry name" value="Pro_racemase"/>
    <property type="match status" value="1"/>
</dbReference>
<dbReference type="PANTHER" id="PTHR33442:SF5">
    <property type="entry name" value="BIFUNCTIONAL TRANS-3-HYDROXY-L-PROLINE DEHYDRATASE_2-EPIMERASE"/>
    <property type="match status" value="1"/>
</dbReference>
<reference evidence="2 3" key="1">
    <citation type="submission" date="2022-04" db="EMBL/GenBank/DDBJ databases">
        <authorList>
            <person name="Grouzdev D.S."/>
            <person name="Pantiukh K.S."/>
            <person name="Krutkina M.S."/>
        </authorList>
    </citation>
    <scope>NUCLEOTIDE SEQUENCE [LARGE SCALE GENOMIC DNA]</scope>
    <source>
        <strain evidence="2 3">6x-1</strain>
    </source>
</reference>
<protein>
    <submittedName>
        <fullName evidence="2">Proline racemase family protein</fullName>
    </submittedName>
</protein>
<proteinExistence type="inferred from homology"/>
<evidence type="ECO:0000313" key="3">
    <source>
        <dbReference type="Proteomes" id="UP001203284"/>
    </source>
</evidence>
<gene>
    <name evidence="2" type="ORF">MWN34_04755</name>
</gene>
<keyword evidence="3" id="KW-1185">Reference proteome</keyword>
<comment type="caution">
    <text evidence="2">The sequence shown here is derived from an EMBL/GenBank/DDBJ whole genome shotgun (WGS) entry which is preliminary data.</text>
</comment>
<evidence type="ECO:0000256" key="1">
    <source>
        <dbReference type="ARBA" id="ARBA00007529"/>
    </source>
</evidence>
<organism evidence="2 3">
    <name type="scientific">Ancylobacter crimeensis</name>
    <dbReference type="NCBI Taxonomy" id="2579147"/>
    <lineage>
        <taxon>Bacteria</taxon>
        <taxon>Pseudomonadati</taxon>
        <taxon>Pseudomonadota</taxon>
        <taxon>Alphaproteobacteria</taxon>
        <taxon>Hyphomicrobiales</taxon>
        <taxon>Xanthobacteraceae</taxon>
        <taxon>Ancylobacter</taxon>
    </lineage>
</organism>